<reference evidence="4" key="1">
    <citation type="journal article" date="2019" name="Int. J. Syst. Evol. Microbiol.">
        <title>The Global Catalogue of Microorganisms (GCM) 10K type strain sequencing project: providing services to taxonomists for standard genome sequencing and annotation.</title>
        <authorList>
            <consortium name="The Broad Institute Genomics Platform"/>
            <consortium name="The Broad Institute Genome Sequencing Center for Infectious Disease"/>
            <person name="Wu L."/>
            <person name="Ma J."/>
        </authorList>
    </citation>
    <scope>NUCLEOTIDE SEQUENCE [LARGE SCALE GENOMIC DNA]</scope>
    <source>
        <strain evidence="4">KCTC 32998</strain>
    </source>
</reference>
<evidence type="ECO:0000313" key="3">
    <source>
        <dbReference type="EMBL" id="GHB18783.1"/>
    </source>
</evidence>
<dbReference type="Proteomes" id="UP000646745">
    <property type="component" value="Unassembled WGS sequence"/>
</dbReference>
<keyword evidence="1" id="KW-0456">Lyase</keyword>
<dbReference type="PANTHER" id="PTHR48080:SF2">
    <property type="entry name" value="D-GALACTONATE DEHYDRATASE"/>
    <property type="match status" value="1"/>
</dbReference>
<proteinExistence type="predicted"/>
<dbReference type="CDD" id="cd03316">
    <property type="entry name" value="MR_like"/>
    <property type="match status" value="1"/>
</dbReference>
<dbReference type="Pfam" id="PF13378">
    <property type="entry name" value="MR_MLE_C"/>
    <property type="match status" value="1"/>
</dbReference>
<dbReference type="InterPro" id="IPR013341">
    <property type="entry name" value="Mandelate_racemase_N_dom"/>
</dbReference>
<name>A0ABQ3DXL8_9GAMM</name>
<keyword evidence="4" id="KW-1185">Reference proteome</keyword>
<dbReference type="Gene3D" id="3.20.20.120">
    <property type="entry name" value="Enolase-like C-terminal domain"/>
    <property type="match status" value="1"/>
</dbReference>
<dbReference type="PANTHER" id="PTHR48080">
    <property type="entry name" value="D-GALACTONATE DEHYDRATASE-RELATED"/>
    <property type="match status" value="1"/>
</dbReference>
<dbReference type="SUPFAM" id="SSF51604">
    <property type="entry name" value="Enolase C-terminal domain-like"/>
    <property type="match status" value="1"/>
</dbReference>
<comment type="caution">
    <text evidence="3">The sequence shown here is derived from an EMBL/GenBank/DDBJ whole genome shotgun (WGS) entry which is preliminary data.</text>
</comment>
<sequence length="401" mass="44249">MMVRDKMKITDINIVPANRFLYIQITTDEGFVGIGESGAWGFLDASAEVMETFKQYLLGKNPLMIEHHWQYLYRSFHFRGAAIMGAISAVDIALWDIAGQWFDAPIHTLLGGASRHKVRTYYHVSGETTEALIDECMKAKAQGYTAVGHLSPFLDEPRSQAYFMPYAQMINEAADRVGQLREAVGDEVDLCLELHRRMKPGEAVAFAQAVEPHRPMFLEDPIPPDNFDAMGLVASKTSVPIATGERIHTPQEFQMLLSRNAMTYARTSVCVCGGITGARKIAAIAEAHGVAIVPHNPLSPVSTMACLHLSVAVDNFAVMELPDHDTVSATERYTSSSAVARSTFTQRDMVTYVPRAESGFIAAPEKAGLGTALVKDIAERFPYRRREVNTRLHVDGSVVDQ</sequence>
<dbReference type="EMBL" id="BMZI01000003">
    <property type="protein sequence ID" value="GHB18783.1"/>
    <property type="molecule type" value="Genomic_DNA"/>
</dbReference>
<dbReference type="InterPro" id="IPR029017">
    <property type="entry name" value="Enolase-like_N"/>
</dbReference>
<organism evidence="3 4">
    <name type="scientific">Salinicola rhizosphaerae</name>
    <dbReference type="NCBI Taxonomy" id="1443141"/>
    <lineage>
        <taxon>Bacteria</taxon>
        <taxon>Pseudomonadati</taxon>
        <taxon>Pseudomonadota</taxon>
        <taxon>Gammaproteobacteria</taxon>
        <taxon>Oceanospirillales</taxon>
        <taxon>Halomonadaceae</taxon>
        <taxon>Salinicola</taxon>
    </lineage>
</organism>
<dbReference type="InterPro" id="IPR018110">
    <property type="entry name" value="Mandel_Rmase/mucon_lact_enz_CS"/>
</dbReference>
<accession>A0ABQ3DXL8</accession>
<dbReference type="PROSITE" id="PS00908">
    <property type="entry name" value="MR_MLE_1"/>
    <property type="match status" value="1"/>
</dbReference>
<evidence type="ECO:0000256" key="1">
    <source>
        <dbReference type="ARBA" id="ARBA00023239"/>
    </source>
</evidence>
<dbReference type="InterPro" id="IPR034593">
    <property type="entry name" value="DgoD-like"/>
</dbReference>
<dbReference type="SMART" id="SM00922">
    <property type="entry name" value="MR_MLE"/>
    <property type="match status" value="1"/>
</dbReference>
<feature type="domain" description="Mandelate racemase/muconate lactonizing enzyme C-terminal" evidence="2">
    <location>
        <begin position="129"/>
        <end position="240"/>
    </location>
</feature>
<dbReference type="SUPFAM" id="SSF54826">
    <property type="entry name" value="Enolase N-terminal domain-like"/>
    <property type="match status" value="1"/>
</dbReference>
<gene>
    <name evidence="3" type="primary">dgoA</name>
    <name evidence="3" type="ORF">GCM10009038_17300</name>
</gene>
<protein>
    <submittedName>
        <fullName evidence="3">Galactonate dehydratase</fullName>
    </submittedName>
</protein>
<dbReference type="Pfam" id="PF02746">
    <property type="entry name" value="MR_MLE_N"/>
    <property type="match status" value="1"/>
</dbReference>
<evidence type="ECO:0000313" key="4">
    <source>
        <dbReference type="Proteomes" id="UP000646745"/>
    </source>
</evidence>
<dbReference type="InterPro" id="IPR013342">
    <property type="entry name" value="Mandelate_racemase_C"/>
</dbReference>
<dbReference type="InterPro" id="IPR036849">
    <property type="entry name" value="Enolase-like_C_sf"/>
</dbReference>
<dbReference type="SFLD" id="SFLDS00001">
    <property type="entry name" value="Enolase"/>
    <property type="match status" value="1"/>
</dbReference>
<dbReference type="Gene3D" id="3.30.390.10">
    <property type="entry name" value="Enolase-like, N-terminal domain"/>
    <property type="match status" value="1"/>
</dbReference>
<dbReference type="InterPro" id="IPR029065">
    <property type="entry name" value="Enolase_C-like"/>
</dbReference>
<evidence type="ECO:0000259" key="2">
    <source>
        <dbReference type="SMART" id="SM00922"/>
    </source>
</evidence>